<evidence type="ECO:0000313" key="8">
    <source>
        <dbReference type="EMBL" id="KAK9908428.1"/>
    </source>
</evidence>
<keyword evidence="4" id="KW-0808">Transferase</keyword>
<comment type="similarity">
    <text evidence="1">Belongs to the Fmt family.</text>
</comment>
<dbReference type="EMBL" id="JALJOT010000008">
    <property type="protein sequence ID" value="KAK9908428.1"/>
    <property type="molecule type" value="Genomic_DNA"/>
</dbReference>
<dbReference type="PANTHER" id="PTHR11138:SF5">
    <property type="entry name" value="METHIONYL-TRNA FORMYLTRANSFERASE, MITOCHONDRIAL"/>
    <property type="match status" value="1"/>
</dbReference>
<dbReference type="InterPro" id="IPR005793">
    <property type="entry name" value="Formyl_trans_C"/>
</dbReference>
<evidence type="ECO:0000256" key="4">
    <source>
        <dbReference type="ARBA" id="ARBA00022679"/>
    </source>
</evidence>
<protein>
    <recommendedName>
        <fullName evidence="3">Methionyl-tRNA formyltransferase, mitochondrial</fullName>
        <ecNumber evidence="2">2.1.2.9</ecNumber>
    </recommendedName>
</protein>
<evidence type="ECO:0000256" key="3">
    <source>
        <dbReference type="ARBA" id="ARBA00014185"/>
    </source>
</evidence>
<dbReference type="HAMAP" id="MF_00182">
    <property type="entry name" value="Formyl_trans"/>
    <property type="match status" value="1"/>
</dbReference>
<reference evidence="8 9" key="1">
    <citation type="journal article" date="2024" name="Nat. Commun.">
        <title>Phylogenomics reveals the evolutionary origins of lichenization in chlorophyte algae.</title>
        <authorList>
            <person name="Puginier C."/>
            <person name="Libourel C."/>
            <person name="Otte J."/>
            <person name="Skaloud P."/>
            <person name="Haon M."/>
            <person name="Grisel S."/>
            <person name="Petersen M."/>
            <person name="Berrin J.G."/>
            <person name="Delaux P.M."/>
            <person name="Dal Grande F."/>
            <person name="Keller J."/>
        </authorList>
    </citation>
    <scope>NUCLEOTIDE SEQUENCE [LARGE SCALE GENOMIC DNA]</scope>
    <source>
        <strain evidence="8 9">SAG 216-7</strain>
    </source>
</reference>
<evidence type="ECO:0000256" key="2">
    <source>
        <dbReference type="ARBA" id="ARBA00012261"/>
    </source>
</evidence>
<dbReference type="CDD" id="cd08646">
    <property type="entry name" value="FMT_core_Met-tRNA-FMT_N"/>
    <property type="match status" value="1"/>
</dbReference>
<dbReference type="InterPro" id="IPR011034">
    <property type="entry name" value="Formyl_transferase-like_C_sf"/>
</dbReference>
<organism evidence="8 9">
    <name type="scientific">Coccomyxa subellipsoidea</name>
    <dbReference type="NCBI Taxonomy" id="248742"/>
    <lineage>
        <taxon>Eukaryota</taxon>
        <taxon>Viridiplantae</taxon>
        <taxon>Chlorophyta</taxon>
        <taxon>core chlorophytes</taxon>
        <taxon>Trebouxiophyceae</taxon>
        <taxon>Trebouxiophyceae incertae sedis</taxon>
        <taxon>Coccomyxaceae</taxon>
        <taxon>Coccomyxa</taxon>
    </lineage>
</organism>
<accession>A0ABR2YNF8</accession>
<dbReference type="InterPro" id="IPR002376">
    <property type="entry name" value="Formyl_transf_N"/>
</dbReference>
<dbReference type="CDD" id="cd08704">
    <property type="entry name" value="Met_tRNA_FMT_C"/>
    <property type="match status" value="1"/>
</dbReference>
<dbReference type="Pfam" id="PF00551">
    <property type="entry name" value="Formyl_trans_N"/>
    <property type="match status" value="1"/>
</dbReference>
<proteinExistence type="inferred from homology"/>
<dbReference type="InterPro" id="IPR044135">
    <property type="entry name" value="Met-tRNA-FMT_C"/>
</dbReference>
<name>A0ABR2YNF8_9CHLO</name>
<sequence length="329" mass="35650">MKHVKEVQSLNEKLPGKHEDARHRVIFLGTPEVASSVLQQLLDAAATSDSTFEVAAIVTQPGRPRGRGSKKIAQPCPVAQLALDQGWPQEKILSPVKAGEEPFLEQLAAIDPDLCITAAYGNILPSKFLAIPRFGTLNIHPSLLPQYRGAAPVQRALQDGVRETGVTVAFTVRAMDAGPVLAQERVEVDDEIQAPELLADLFRRGTELLLTRLPDVWSGAAVQQAIPQDDAAATHAAKLGKADGQLDFREHARVLHNKVRAFVGWPGTQAVLLLRSHDGTADREMEVKVTRTRVSQEVLELQPAGKKPMSATAFLNGVKGRSILVRLAP</sequence>
<evidence type="ECO:0000259" key="7">
    <source>
        <dbReference type="Pfam" id="PF02911"/>
    </source>
</evidence>
<dbReference type="Gene3D" id="3.40.50.12230">
    <property type="match status" value="1"/>
</dbReference>
<gene>
    <name evidence="8" type="ORF">WJX75_007688</name>
</gene>
<dbReference type="Proteomes" id="UP001491310">
    <property type="component" value="Unassembled WGS sequence"/>
</dbReference>
<evidence type="ECO:0000313" key="9">
    <source>
        <dbReference type="Proteomes" id="UP001491310"/>
    </source>
</evidence>
<keyword evidence="9" id="KW-1185">Reference proteome</keyword>
<dbReference type="EC" id="2.1.2.9" evidence="2"/>
<comment type="caution">
    <text evidence="8">The sequence shown here is derived from an EMBL/GenBank/DDBJ whole genome shotgun (WGS) entry which is preliminary data.</text>
</comment>
<dbReference type="InterPro" id="IPR005794">
    <property type="entry name" value="Fmt"/>
</dbReference>
<dbReference type="InterPro" id="IPR036477">
    <property type="entry name" value="Formyl_transf_N_sf"/>
</dbReference>
<dbReference type="SUPFAM" id="SSF50486">
    <property type="entry name" value="FMT C-terminal domain-like"/>
    <property type="match status" value="1"/>
</dbReference>
<evidence type="ECO:0000259" key="6">
    <source>
        <dbReference type="Pfam" id="PF00551"/>
    </source>
</evidence>
<dbReference type="Pfam" id="PF02911">
    <property type="entry name" value="Formyl_trans_C"/>
    <property type="match status" value="1"/>
</dbReference>
<feature type="domain" description="Formyl transferase C-terminal" evidence="7">
    <location>
        <begin position="238"/>
        <end position="318"/>
    </location>
</feature>
<dbReference type="PANTHER" id="PTHR11138">
    <property type="entry name" value="METHIONYL-TRNA FORMYLTRANSFERASE"/>
    <property type="match status" value="1"/>
</dbReference>
<dbReference type="SUPFAM" id="SSF53328">
    <property type="entry name" value="Formyltransferase"/>
    <property type="match status" value="1"/>
</dbReference>
<evidence type="ECO:0000256" key="5">
    <source>
        <dbReference type="ARBA" id="ARBA00022917"/>
    </source>
</evidence>
<evidence type="ECO:0000256" key="1">
    <source>
        <dbReference type="ARBA" id="ARBA00010699"/>
    </source>
</evidence>
<dbReference type="InterPro" id="IPR041711">
    <property type="entry name" value="Met-tRNA-FMT_N"/>
</dbReference>
<feature type="domain" description="Formyl transferase N-terminal" evidence="6">
    <location>
        <begin position="34"/>
        <end position="202"/>
    </location>
</feature>
<keyword evidence="5" id="KW-0648">Protein biosynthesis</keyword>